<gene>
    <name evidence="11 13" type="primary">atpB</name>
    <name evidence="13" type="ORF">OL233_08690</name>
</gene>
<keyword evidence="4 11" id="KW-0138">CF(0)</keyword>
<evidence type="ECO:0000256" key="7">
    <source>
        <dbReference type="ARBA" id="ARBA00022989"/>
    </source>
</evidence>
<evidence type="ECO:0000313" key="13">
    <source>
        <dbReference type="EMBL" id="MDF0480360.1"/>
    </source>
</evidence>
<dbReference type="Pfam" id="PF00119">
    <property type="entry name" value="ATP-synt_A"/>
    <property type="match status" value="1"/>
</dbReference>
<dbReference type="PANTHER" id="PTHR42823">
    <property type="entry name" value="ATP SYNTHASE SUBUNIT A, CHLOROPLASTIC"/>
    <property type="match status" value="1"/>
</dbReference>
<dbReference type="PROSITE" id="PS51257">
    <property type="entry name" value="PROKAR_LIPOPROTEIN"/>
    <property type="match status" value="1"/>
</dbReference>
<evidence type="ECO:0000256" key="1">
    <source>
        <dbReference type="ARBA" id="ARBA00004141"/>
    </source>
</evidence>
<dbReference type="HAMAP" id="MF_01393">
    <property type="entry name" value="ATP_synth_a_bact"/>
    <property type="match status" value="1"/>
</dbReference>
<protein>
    <recommendedName>
        <fullName evidence="11 12">ATP synthase subunit a</fullName>
    </recommendedName>
    <alternativeName>
        <fullName evidence="11">ATP synthase F0 sector subunit a</fullName>
    </alternativeName>
    <alternativeName>
        <fullName evidence="11">F-ATPase subunit 6</fullName>
    </alternativeName>
</protein>
<evidence type="ECO:0000256" key="2">
    <source>
        <dbReference type="ARBA" id="ARBA00006810"/>
    </source>
</evidence>
<dbReference type="InterPro" id="IPR035908">
    <property type="entry name" value="F0_ATP_A_sf"/>
</dbReference>
<reference evidence="13" key="1">
    <citation type="submission" date="2022-10" db="EMBL/GenBank/DDBJ databases">
        <title>Vagococcus sp. isolated from poultry meat.</title>
        <authorList>
            <person name="Johansson P."/>
            <person name="Bjorkroth J."/>
        </authorList>
    </citation>
    <scope>NUCLEOTIDE SEQUENCE</scope>
    <source>
        <strain evidence="13">PNs007</strain>
    </source>
</reference>
<feature type="transmembrane region" description="Helical" evidence="11">
    <location>
        <begin position="212"/>
        <end position="235"/>
    </location>
</feature>
<comment type="caution">
    <text evidence="13">The sequence shown here is derived from an EMBL/GenBank/DDBJ whole genome shotgun (WGS) entry which is preliminary data.</text>
</comment>
<dbReference type="InterPro" id="IPR023011">
    <property type="entry name" value="ATP_synth_F0_asu_AS"/>
</dbReference>
<keyword evidence="8 11" id="KW-0406">Ion transport</keyword>
<keyword evidence="10 11" id="KW-0066">ATP synthesis</keyword>
<proteinExistence type="inferred from homology"/>
<comment type="function">
    <text evidence="11 12">Key component of the proton channel; it plays a direct role in the translocation of protons across the membrane.</text>
</comment>
<accession>A0ABT5X301</accession>
<evidence type="ECO:0000256" key="4">
    <source>
        <dbReference type="ARBA" id="ARBA00022547"/>
    </source>
</evidence>
<evidence type="ECO:0000256" key="11">
    <source>
        <dbReference type="HAMAP-Rule" id="MF_01393"/>
    </source>
</evidence>
<evidence type="ECO:0000313" key="14">
    <source>
        <dbReference type="Proteomes" id="UP001147148"/>
    </source>
</evidence>
<feature type="transmembrane region" description="Helical" evidence="11">
    <location>
        <begin position="185"/>
        <end position="206"/>
    </location>
</feature>
<sequence length="243" mass="27111">MEEKSWIVTIAGFDFDATVCMMVLLACLIIFGFVMYCSRNLQLKPTGKQNFLEWIIDFVKGILKGNLPGKEVNNYHLLAFTMFLFVLVSNILGLVTKIGIHNTQGEEISFWKSPTADPLVTLTLATLVILLTNYFGVEKFGGKGYFDHSFAQPAKFLMPVKLMEEFTNVLTLGLRLYGNIYAGEVLLTLISSKLAVNGPVSFVLAIPLEMIWIGFSIFIGGIQAYVFVTLSMVYLSHKVATEH</sequence>
<keyword evidence="11" id="KW-1003">Cell membrane</keyword>
<evidence type="ECO:0000256" key="8">
    <source>
        <dbReference type="ARBA" id="ARBA00023065"/>
    </source>
</evidence>
<comment type="subcellular location">
    <subcellularLocation>
        <location evidence="11 12">Cell membrane</location>
        <topology evidence="11 12">Multi-pass membrane protein</topology>
    </subcellularLocation>
    <subcellularLocation>
        <location evidence="1">Membrane</location>
        <topology evidence="1">Multi-pass membrane protein</topology>
    </subcellularLocation>
</comment>
<dbReference type="Gene3D" id="1.20.120.220">
    <property type="entry name" value="ATP synthase, F0 complex, subunit A"/>
    <property type="match status" value="1"/>
</dbReference>
<evidence type="ECO:0000256" key="6">
    <source>
        <dbReference type="ARBA" id="ARBA00022781"/>
    </source>
</evidence>
<comment type="similarity">
    <text evidence="2 11 12">Belongs to the ATPase A chain family.</text>
</comment>
<dbReference type="EMBL" id="JAPDSH010000006">
    <property type="protein sequence ID" value="MDF0480360.1"/>
    <property type="molecule type" value="Genomic_DNA"/>
</dbReference>
<keyword evidence="14" id="KW-1185">Reference proteome</keyword>
<dbReference type="NCBIfam" id="TIGR01131">
    <property type="entry name" value="ATP_synt_6_or_A"/>
    <property type="match status" value="1"/>
</dbReference>
<dbReference type="PANTHER" id="PTHR42823:SF3">
    <property type="entry name" value="ATP SYNTHASE SUBUNIT A, CHLOROPLASTIC"/>
    <property type="match status" value="1"/>
</dbReference>
<organism evidence="13 14">
    <name type="scientific">Vagococcus proximus</name>
    <dbReference type="NCBI Taxonomy" id="2991417"/>
    <lineage>
        <taxon>Bacteria</taxon>
        <taxon>Bacillati</taxon>
        <taxon>Bacillota</taxon>
        <taxon>Bacilli</taxon>
        <taxon>Lactobacillales</taxon>
        <taxon>Enterococcaceae</taxon>
        <taxon>Vagococcus</taxon>
    </lineage>
</organism>
<feature type="transmembrane region" description="Helical" evidence="11">
    <location>
        <begin position="119"/>
        <end position="137"/>
    </location>
</feature>
<dbReference type="PROSITE" id="PS00449">
    <property type="entry name" value="ATPASE_A"/>
    <property type="match status" value="1"/>
</dbReference>
<dbReference type="RefSeq" id="WP_275471932.1">
    <property type="nucleotide sequence ID" value="NZ_JAPDSH010000006.1"/>
</dbReference>
<dbReference type="SUPFAM" id="SSF81336">
    <property type="entry name" value="F1F0 ATP synthase subunit A"/>
    <property type="match status" value="1"/>
</dbReference>
<dbReference type="NCBIfam" id="NF004479">
    <property type="entry name" value="PRK05815.1-4"/>
    <property type="match status" value="1"/>
</dbReference>
<evidence type="ECO:0000256" key="3">
    <source>
        <dbReference type="ARBA" id="ARBA00022448"/>
    </source>
</evidence>
<evidence type="ECO:0000256" key="9">
    <source>
        <dbReference type="ARBA" id="ARBA00023136"/>
    </source>
</evidence>
<evidence type="ECO:0000256" key="5">
    <source>
        <dbReference type="ARBA" id="ARBA00022692"/>
    </source>
</evidence>
<dbReference type="InterPro" id="IPR045082">
    <property type="entry name" value="ATP_syn_F0_a_bact/chloroplast"/>
</dbReference>
<dbReference type="Proteomes" id="UP001147148">
    <property type="component" value="Unassembled WGS sequence"/>
</dbReference>
<keyword evidence="6 11" id="KW-0375">Hydrogen ion transport</keyword>
<dbReference type="PRINTS" id="PR00123">
    <property type="entry name" value="ATPASEA"/>
</dbReference>
<keyword evidence="9 11" id="KW-0472">Membrane</keyword>
<evidence type="ECO:0000256" key="10">
    <source>
        <dbReference type="ARBA" id="ARBA00023310"/>
    </source>
</evidence>
<feature type="transmembrane region" description="Helical" evidence="11">
    <location>
        <begin position="77"/>
        <end position="99"/>
    </location>
</feature>
<keyword evidence="5 11" id="KW-0812">Transmembrane</keyword>
<keyword evidence="3 11" id="KW-0813">Transport</keyword>
<dbReference type="CDD" id="cd00310">
    <property type="entry name" value="ATP-synt_Fo_a_6"/>
    <property type="match status" value="1"/>
</dbReference>
<keyword evidence="7 11" id="KW-1133">Transmembrane helix</keyword>
<evidence type="ECO:0000256" key="12">
    <source>
        <dbReference type="RuleBase" id="RU000483"/>
    </source>
</evidence>
<dbReference type="InterPro" id="IPR000568">
    <property type="entry name" value="ATP_synth_F0_asu"/>
</dbReference>
<feature type="transmembrane region" description="Helical" evidence="11">
    <location>
        <begin position="6"/>
        <end position="34"/>
    </location>
</feature>
<name>A0ABT5X301_9ENTE</name>